<reference evidence="1" key="1">
    <citation type="submission" date="2022-11" db="EMBL/GenBank/DDBJ databases">
        <authorList>
            <person name="Morgan W.R."/>
            <person name="Tartar A."/>
        </authorList>
    </citation>
    <scope>NUCLEOTIDE SEQUENCE</scope>
    <source>
        <strain evidence="1">ARSEF 373</strain>
    </source>
</reference>
<sequence>MDTTRDGLMAANDHDSGHVQAQAVATDVGNAPALDQAQDLAVFMPTEAEQALIPAALHEVAPPSVPRTRKHGNMYSLEIRKLCVDKFDQGMKYKDIAMELGMPATSVQLIVKRAKQLGSVQVGQRTGRPRRTDGAVDDFIMELMRAEPSVTPLIVQSKLEEHKKVKISLQTVRRRMEECSAQQRQQYAVLPDMYGGASTTCKAAGNAMAELTTLSRFGIPAVDDE</sequence>
<dbReference type="AlphaFoldDB" id="A0AAV2YYI4"/>
<dbReference type="InterPro" id="IPR009057">
    <property type="entry name" value="Homeodomain-like_sf"/>
</dbReference>
<organism evidence="1 2">
    <name type="scientific">Lagenidium giganteum</name>
    <dbReference type="NCBI Taxonomy" id="4803"/>
    <lineage>
        <taxon>Eukaryota</taxon>
        <taxon>Sar</taxon>
        <taxon>Stramenopiles</taxon>
        <taxon>Oomycota</taxon>
        <taxon>Peronosporomycetes</taxon>
        <taxon>Pythiales</taxon>
        <taxon>Pythiaceae</taxon>
    </lineage>
</organism>
<evidence type="ECO:0000313" key="1">
    <source>
        <dbReference type="EMBL" id="DAZ98331.1"/>
    </source>
</evidence>
<keyword evidence="2" id="KW-1185">Reference proteome</keyword>
<protein>
    <submittedName>
        <fullName evidence="1">Uncharacterized protein</fullName>
    </submittedName>
</protein>
<proteinExistence type="predicted"/>
<dbReference type="SUPFAM" id="SSF46689">
    <property type="entry name" value="Homeodomain-like"/>
    <property type="match status" value="1"/>
</dbReference>
<dbReference type="EMBL" id="DAKRPA010000109">
    <property type="protein sequence ID" value="DAZ98331.1"/>
    <property type="molecule type" value="Genomic_DNA"/>
</dbReference>
<gene>
    <name evidence="1" type="ORF">N0F65_007138</name>
</gene>
<name>A0AAV2YYI4_9STRA</name>
<reference evidence="1" key="2">
    <citation type="journal article" date="2023" name="Microbiol Resour">
        <title>Decontamination and Annotation of the Draft Genome Sequence of the Oomycete Lagenidium giganteum ARSEF 373.</title>
        <authorList>
            <person name="Morgan W.R."/>
            <person name="Tartar A."/>
        </authorList>
    </citation>
    <scope>NUCLEOTIDE SEQUENCE</scope>
    <source>
        <strain evidence="1">ARSEF 373</strain>
    </source>
</reference>
<dbReference type="Gene3D" id="1.10.10.10">
    <property type="entry name" value="Winged helix-like DNA-binding domain superfamily/Winged helix DNA-binding domain"/>
    <property type="match status" value="1"/>
</dbReference>
<comment type="caution">
    <text evidence="1">The sequence shown here is derived from an EMBL/GenBank/DDBJ whole genome shotgun (WGS) entry which is preliminary data.</text>
</comment>
<accession>A0AAV2YYI4</accession>
<evidence type="ECO:0000313" key="2">
    <source>
        <dbReference type="Proteomes" id="UP001146120"/>
    </source>
</evidence>
<dbReference type="InterPro" id="IPR036388">
    <property type="entry name" value="WH-like_DNA-bd_sf"/>
</dbReference>
<dbReference type="Proteomes" id="UP001146120">
    <property type="component" value="Unassembled WGS sequence"/>
</dbReference>